<comment type="caution">
    <text evidence="3">The sequence shown here is derived from an EMBL/GenBank/DDBJ whole genome shotgun (WGS) entry which is preliminary data.</text>
</comment>
<dbReference type="AlphaFoldDB" id="A0A8H3VGG3"/>
<dbReference type="PANTHER" id="PTHR31836:SF21">
    <property type="entry name" value="EXPANSIN-LIKE PROTEIN 7"/>
    <property type="match status" value="1"/>
</dbReference>
<keyword evidence="5" id="KW-1185">Reference proteome</keyword>
<dbReference type="SUPFAM" id="SSF50685">
    <property type="entry name" value="Barwin-like endoglucanases"/>
    <property type="match status" value="1"/>
</dbReference>
<dbReference type="CDD" id="cd22271">
    <property type="entry name" value="DPBB_EXP_N-like"/>
    <property type="match status" value="1"/>
</dbReference>
<dbReference type="NCBIfam" id="NF041144">
    <property type="entry name" value="expansin_EXLX1"/>
    <property type="match status" value="1"/>
</dbReference>
<proteinExistence type="predicted"/>
<dbReference type="InterPro" id="IPR036749">
    <property type="entry name" value="Expansin_CBD_sf"/>
</dbReference>
<dbReference type="PANTHER" id="PTHR31836">
    <property type="match status" value="1"/>
</dbReference>
<evidence type="ECO:0000313" key="5">
    <source>
        <dbReference type="Proteomes" id="UP000490939"/>
    </source>
</evidence>
<dbReference type="EMBL" id="WNWR01000174">
    <property type="protein sequence ID" value="KAE9989672.1"/>
    <property type="molecule type" value="Genomic_DNA"/>
</dbReference>
<protein>
    <recommendedName>
        <fullName evidence="6">Expansin-like EG45 domain-containing protein</fullName>
    </recommendedName>
</protein>
<gene>
    <name evidence="3" type="ORF">EG327_002393</name>
    <name evidence="2" type="ORF">EG328_004869</name>
</gene>
<dbReference type="InterPro" id="IPR049818">
    <property type="entry name" value="Expansin_EXLX1-like"/>
</dbReference>
<evidence type="ECO:0000313" key="4">
    <source>
        <dbReference type="Proteomes" id="UP000447873"/>
    </source>
</evidence>
<keyword evidence="1" id="KW-0732">Signal</keyword>
<evidence type="ECO:0000313" key="2">
    <source>
        <dbReference type="EMBL" id="KAE9972669.1"/>
    </source>
</evidence>
<accession>A0A8H3VGG3</accession>
<dbReference type="Gene3D" id="2.40.40.10">
    <property type="entry name" value="RlpA-like domain"/>
    <property type="match status" value="1"/>
</dbReference>
<evidence type="ECO:0008006" key="6">
    <source>
        <dbReference type="Google" id="ProtNLM"/>
    </source>
</evidence>
<dbReference type="Proteomes" id="UP000447873">
    <property type="component" value="Unassembled WGS sequence"/>
</dbReference>
<evidence type="ECO:0000256" key="1">
    <source>
        <dbReference type="ARBA" id="ARBA00022729"/>
    </source>
</evidence>
<reference evidence="3 5" key="1">
    <citation type="submission" date="2019-07" db="EMBL/GenBank/DDBJ databases">
        <title>Venturia inaequalis Genome Resource.</title>
        <authorList>
            <person name="Lichtner F.J."/>
        </authorList>
    </citation>
    <scope>NUCLEOTIDE SEQUENCE [LARGE SCALE GENOMIC DNA]</scope>
    <source>
        <strain evidence="2 4">120213</strain>
        <strain evidence="3 5">DMI_063113</strain>
    </source>
</reference>
<dbReference type="InterPro" id="IPR036908">
    <property type="entry name" value="RlpA-like_sf"/>
</dbReference>
<evidence type="ECO:0000313" key="3">
    <source>
        <dbReference type="EMBL" id="KAE9989672.1"/>
    </source>
</evidence>
<dbReference type="Gene3D" id="2.60.40.760">
    <property type="entry name" value="Expansin, cellulose-binding-like domain"/>
    <property type="match status" value="1"/>
</dbReference>
<dbReference type="InterPro" id="IPR051477">
    <property type="entry name" value="Expansin_CellWall"/>
</dbReference>
<dbReference type="EMBL" id="WNWS01000263">
    <property type="protein sequence ID" value="KAE9972669.1"/>
    <property type="molecule type" value="Genomic_DNA"/>
</dbReference>
<sequence>MEQDMLTTPEALAGLPAEASHYIGSVAGGACGFNTYRVPAGIYGAALSSANWYDAGNCGACLEVTGPRGNKIMAMVVDKCPGCAPNFLNIMEGGYNTLLTGQSFRDRINVEWHIVSCRIAQPLAVQNAAGASPHWFSLQIQNSNYPVSHIEVSNDNGKTWESTVSRDYNYFEGARMGGFETDTVDLKISCFNGRMVYMKNVPVEKDKKVWATSNC</sequence>
<organism evidence="3 5">
    <name type="scientific">Venturia inaequalis</name>
    <name type="common">Apple scab fungus</name>
    <dbReference type="NCBI Taxonomy" id="5025"/>
    <lineage>
        <taxon>Eukaryota</taxon>
        <taxon>Fungi</taxon>
        <taxon>Dikarya</taxon>
        <taxon>Ascomycota</taxon>
        <taxon>Pezizomycotina</taxon>
        <taxon>Dothideomycetes</taxon>
        <taxon>Pleosporomycetidae</taxon>
        <taxon>Venturiales</taxon>
        <taxon>Venturiaceae</taxon>
        <taxon>Venturia</taxon>
    </lineage>
</organism>
<name>A0A8H3VGG3_VENIN</name>
<dbReference type="Proteomes" id="UP000490939">
    <property type="component" value="Unassembled WGS sequence"/>
</dbReference>